<dbReference type="PANTHER" id="PTHR18911">
    <property type="entry name" value="CTCL TUMOR ANTIGEN HD-CL-01"/>
    <property type="match status" value="1"/>
</dbReference>
<feature type="coiled-coil region" evidence="1">
    <location>
        <begin position="564"/>
        <end position="616"/>
    </location>
</feature>
<feature type="compositionally biased region" description="Basic and acidic residues" evidence="2">
    <location>
        <begin position="228"/>
        <end position="241"/>
    </location>
</feature>
<dbReference type="GO" id="GO:0099518">
    <property type="term" value="P:vesicle cytoskeletal trafficking"/>
    <property type="evidence" value="ECO:0007669"/>
    <property type="project" value="TreeGrafter"/>
</dbReference>
<dbReference type="AlphaFoldDB" id="A0A504YFJ8"/>
<evidence type="ECO:0000256" key="3">
    <source>
        <dbReference type="SAM" id="SignalP"/>
    </source>
</evidence>
<dbReference type="Proteomes" id="UP000316759">
    <property type="component" value="Unassembled WGS sequence"/>
</dbReference>
<keyword evidence="5" id="KW-1185">Reference proteome</keyword>
<evidence type="ECO:0000256" key="2">
    <source>
        <dbReference type="SAM" id="MobiDB-lite"/>
    </source>
</evidence>
<feature type="chain" id="PRO_5021339141" description="Coiled-coil domain-containing protein" evidence="3">
    <location>
        <begin position="23"/>
        <end position="944"/>
    </location>
</feature>
<feature type="signal peptide" evidence="3">
    <location>
        <begin position="1"/>
        <end position="22"/>
    </location>
</feature>
<dbReference type="OrthoDB" id="5583482at2759"/>
<feature type="compositionally biased region" description="Low complexity" evidence="2">
    <location>
        <begin position="189"/>
        <end position="201"/>
    </location>
</feature>
<feature type="compositionally biased region" description="Polar residues" evidence="2">
    <location>
        <begin position="345"/>
        <end position="373"/>
    </location>
</feature>
<dbReference type="GO" id="GO:0031267">
    <property type="term" value="F:small GTPase binding"/>
    <property type="evidence" value="ECO:0007669"/>
    <property type="project" value="TreeGrafter"/>
</dbReference>
<feature type="coiled-coil region" evidence="1">
    <location>
        <begin position="766"/>
        <end position="793"/>
    </location>
</feature>
<feature type="coiled-coil region" evidence="1">
    <location>
        <begin position="244"/>
        <end position="278"/>
    </location>
</feature>
<feature type="region of interest" description="Disordered" evidence="2">
    <location>
        <begin position="343"/>
        <end position="373"/>
    </location>
</feature>
<organism evidence="4 5">
    <name type="scientific">Fasciola gigantica</name>
    <name type="common">Giant liver fluke</name>
    <dbReference type="NCBI Taxonomy" id="46835"/>
    <lineage>
        <taxon>Eukaryota</taxon>
        <taxon>Metazoa</taxon>
        <taxon>Spiralia</taxon>
        <taxon>Lophotrochozoa</taxon>
        <taxon>Platyhelminthes</taxon>
        <taxon>Trematoda</taxon>
        <taxon>Digenea</taxon>
        <taxon>Plagiorchiida</taxon>
        <taxon>Echinostomata</taxon>
        <taxon>Echinostomatoidea</taxon>
        <taxon>Fasciolidae</taxon>
        <taxon>Fasciola</taxon>
    </lineage>
</organism>
<evidence type="ECO:0008006" key="6">
    <source>
        <dbReference type="Google" id="ProtNLM"/>
    </source>
</evidence>
<dbReference type="PANTHER" id="PTHR18911:SF5">
    <property type="entry name" value="COILED-COIL DOMAIN-CONTAINING PROTEIN 186"/>
    <property type="match status" value="1"/>
</dbReference>
<name>A0A504YFJ8_FASGI</name>
<feature type="coiled-coil region" evidence="1">
    <location>
        <begin position="377"/>
        <end position="525"/>
    </location>
</feature>
<proteinExistence type="predicted"/>
<dbReference type="InterPro" id="IPR038830">
    <property type="entry name" value="CCDC186"/>
</dbReference>
<keyword evidence="1" id="KW-0175">Coiled coil</keyword>
<evidence type="ECO:0000313" key="5">
    <source>
        <dbReference type="Proteomes" id="UP000316759"/>
    </source>
</evidence>
<feature type="region of interest" description="Disordered" evidence="2">
    <location>
        <begin position="920"/>
        <end position="944"/>
    </location>
</feature>
<keyword evidence="3" id="KW-0732">Signal</keyword>
<accession>A0A504YFJ8</accession>
<evidence type="ECO:0000313" key="4">
    <source>
        <dbReference type="EMBL" id="TPP60512.1"/>
    </source>
</evidence>
<dbReference type="EMBL" id="SUNJ01009350">
    <property type="protein sequence ID" value="TPP60512.1"/>
    <property type="molecule type" value="Genomic_DNA"/>
</dbReference>
<sequence length="944" mass="105820">MISILIWLFLLVCYLLVSFVSERFPFLFSVNGFGMSKKLGCHPSEGPIIIPDSAILKESLSLESGTRNTSVPVVDKNGFVETSQEPSAVFAREGVPEIDCSPKDVHCLQEPAASDKTKKTSNDCIGSHSQEVDFAHLVVNTDDVSSLGQSSGSYLVDFVEEALNISVITDDRAASDVTYVRLTEILPISQQSEPPEHSYSSPPLPNDHFDDDTAALNSGILESTNDSNSKEANLEKSMDKKVDNSELRQQLHQMSLQLQNAQNQIEQLLKEKRSWLQQNTSTFVQPPDPPQSGLGELRGRWLLAKNQAESYKREKEAMVMKYARSEQKRMAAETRIQELERRLSKSMNVPPNSSTLKDSPTKKSGSSMEPQLSDTPLIDLQTRLNQAEKALNVSREQTETLRKIQASSEIRVSTLETRLNQAQEALKAEQRKTSSQNDTINRLNRSMEAAMKQTKEVNRLREREAERLCAEVSYQEAQERMKRVVAENAELKDRLAAVDSLRQRLTEAEKRVSELTAENHDLMDLYEEIETGKRREDQMSEYTRRLTEHNANLQSEHLVTVQRLKEVTQKLIEYEHLADQSKQESVMENEKLVGRVRQLETQLSEFQSQVERLRDIECELSGKLDREREQAQLTHRRDAARIRDLARQLSRVAQRRISGPLEGSDTGALTPQTRPGRDSPETDMNRKIGTNSRTGSDHSIDSCAAVGTSETAVAISLTNKPILLGNPLLASGSRTDQHSPVSYQHTGQLLDENATEPDQTALLKKLDRLQRIQVRLTDEVESLQEHCHQLAEEVNKKSRIIQHLLILTDKQSGAVSPNSVDAHRQTVSRTGGLMASLYAGRSNSNVPDCDTYLEISQKLQRVLEDTLFKNLTLKENLSTLGLEVSSLNSLIGDIRARLCGSCRASTDHLQPLHKTSFIHSIPPASQSERINPEPPTFKEGGVSA</sequence>
<gene>
    <name evidence="4" type="ORF">FGIG_02237</name>
</gene>
<comment type="caution">
    <text evidence="4">The sequence shown here is derived from an EMBL/GenBank/DDBJ whole genome shotgun (WGS) entry which is preliminary data.</text>
</comment>
<feature type="region of interest" description="Disordered" evidence="2">
    <location>
        <begin position="188"/>
        <end position="241"/>
    </location>
</feature>
<evidence type="ECO:0000256" key="1">
    <source>
        <dbReference type="SAM" id="Coils"/>
    </source>
</evidence>
<feature type="region of interest" description="Disordered" evidence="2">
    <location>
        <begin position="653"/>
        <end position="701"/>
    </location>
</feature>
<protein>
    <recommendedName>
        <fullName evidence="6">Coiled-coil domain-containing protein</fullName>
    </recommendedName>
</protein>
<feature type="compositionally biased region" description="Basic and acidic residues" evidence="2">
    <location>
        <begin position="675"/>
        <end position="686"/>
    </location>
</feature>
<dbReference type="GO" id="GO:0005802">
    <property type="term" value="C:trans-Golgi network"/>
    <property type="evidence" value="ECO:0007669"/>
    <property type="project" value="TreeGrafter"/>
</dbReference>
<dbReference type="STRING" id="46835.A0A504YFJ8"/>
<reference evidence="4 5" key="1">
    <citation type="submission" date="2019-04" db="EMBL/GenBank/DDBJ databases">
        <title>Annotation for the trematode Fasciola gigantica.</title>
        <authorList>
            <person name="Choi Y.-J."/>
        </authorList>
    </citation>
    <scope>NUCLEOTIDE SEQUENCE [LARGE SCALE GENOMIC DNA]</scope>
    <source>
        <strain evidence="4">Uganda_cow_1</strain>
    </source>
</reference>